<protein>
    <submittedName>
        <fullName evidence="1">Uncharacterized protein</fullName>
    </submittedName>
</protein>
<gene>
    <name evidence="1" type="ORF">L2E82_43534</name>
</gene>
<keyword evidence="2" id="KW-1185">Reference proteome</keyword>
<name>A0ACB8ZQ09_CICIN</name>
<dbReference type="Proteomes" id="UP001055811">
    <property type="component" value="Linkage Group LG08"/>
</dbReference>
<dbReference type="EMBL" id="CM042016">
    <property type="protein sequence ID" value="KAI3699303.1"/>
    <property type="molecule type" value="Genomic_DNA"/>
</dbReference>
<comment type="caution">
    <text evidence="1">The sequence shown here is derived from an EMBL/GenBank/DDBJ whole genome shotgun (WGS) entry which is preliminary data.</text>
</comment>
<organism evidence="1 2">
    <name type="scientific">Cichorium intybus</name>
    <name type="common">Chicory</name>
    <dbReference type="NCBI Taxonomy" id="13427"/>
    <lineage>
        <taxon>Eukaryota</taxon>
        <taxon>Viridiplantae</taxon>
        <taxon>Streptophyta</taxon>
        <taxon>Embryophyta</taxon>
        <taxon>Tracheophyta</taxon>
        <taxon>Spermatophyta</taxon>
        <taxon>Magnoliopsida</taxon>
        <taxon>eudicotyledons</taxon>
        <taxon>Gunneridae</taxon>
        <taxon>Pentapetalae</taxon>
        <taxon>asterids</taxon>
        <taxon>campanulids</taxon>
        <taxon>Asterales</taxon>
        <taxon>Asteraceae</taxon>
        <taxon>Cichorioideae</taxon>
        <taxon>Cichorieae</taxon>
        <taxon>Cichoriinae</taxon>
        <taxon>Cichorium</taxon>
    </lineage>
</organism>
<accession>A0ACB8ZQ09</accession>
<proteinExistence type="predicted"/>
<reference evidence="2" key="1">
    <citation type="journal article" date="2022" name="Mol. Ecol. Resour.">
        <title>The genomes of chicory, endive, great burdock and yacon provide insights into Asteraceae palaeo-polyploidization history and plant inulin production.</title>
        <authorList>
            <person name="Fan W."/>
            <person name="Wang S."/>
            <person name="Wang H."/>
            <person name="Wang A."/>
            <person name="Jiang F."/>
            <person name="Liu H."/>
            <person name="Zhao H."/>
            <person name="Xu D."/>
            <person name="Zhang Y."/>
        </authorList>
    </citation>
    <scope>NUCLEOTIDE SEQUENCE [LARGE SCALE GENOMIC DNA]</scope>
    <source>
        <strain evidence="2">cv. Punajuju</strain>
    </source>
</reference>
<evidence type="ECO:0000313" key="2">
    <source>
        <dbReference type="Proteomes" id="UP001055811"/>
    </source>
</evidence>
<evidence type="ECO:0000313" key="1">
    <source>
        <dbReference type="EMBL" id="KAI3699303.1"/>
    </source>
</evidence>
<sequence length="476" mass="53193">MSLPTFYTSLKLHNHHEKLPLKLHSRFSISNSQKPDCQFSQIFQANQSVAAVVFGEASQRSRLYPLTKRRSEGAIPIAGSYRLIDAVISNCINSNITKIYALTQFNSTSLNSHLLRAYSGGLLANQEFLEVIAAYQSPEDNDWFQGTADAMRRCLWVLEQNPALEFLVLPGHHLYKMDYQKLLEEHRNNKADITVAVLDTIKNHNTGFGSFKVDNNNRVIGFKDEIELMSFIPLSVNGSKFNNGFHEKFSSMGIYVMNRNVMIKLLNESFPKANDLKNEVIPGAISLGLKVHAYRFGGYWEDMRSIEAYYEANMESTKKTNMKYNFYDRDFPVYTLPRHLPPSLVTNAVITDSVIADGCILNRCSIRNTVIGPRTRVGDGAVIEDSVIMGSDIYQSLSEKNINGGDVKNGSIPIGVGEGSFIKKAIIDKNAKIGKNVKIINRDNVLEGNNESDGYIITSGIIVVVRGAVFPDESIL</sequence>
<reference evidence="1 2" key="2">
    <citation type="journal article" date="2022" name="Mol. Ecol. Resour.">
        <title>The genomes of chicory, endive, great burdock and yacon provide insights into Asteraceae paleo-polyploidization history and plant inulin production.</title>
        <authorList>
            <person name="Fan W."/>
            <person name="Wang S."/>
            <person name="Wang H."/>
            <person name="Wang A."/>
            <person name="Jiang F."/>
            <person name="Liu H."/>
            <person name="Zhao H."/>
            <person name="Xu D."/>
            <person name="Zhang Y."/>
        </authorList>
    </citation>
    <scope>NUCLEOTIDE SEQUENCE [LARGE SCALE GENOMIC DNA]</scope>
    <source>
        <strain evidence="2">cv. Punajuju</strain>
        <tissue evidence="1">Leaves</tissue>
    </source>
</reference>